<name>A0A806KT40_9BACT</name>
<evidence type="ECO:0000259" key="2">
    <source>
        <dbReference type="Pfam" id="PF02872"/>
    </source>
</evidence>
<evidence type="ECO:0000256" key="1">
    <source>
        <dbReference type="RuleBase" id="RU362119"/>
    </source>
</evidence>
<reference evidence="3" key="1">
    <citation type="submission" date="2012-03" db="EMBL/GenBank/DDBJ databases">
        <title>Functional metagenomics reveals considerable lignocellulase gene clusters in the gut microbiome of a wood-feeding higher termite.</title>
        <authorList>
            <person name="Liu N."/>
        </authorList>
    </citation>
    <scope>NUCLEOTIDE SEQUENCE</scope>
</reference>
<dbReference type="Gene3D" id="3.90.780.10">
    <property type="entry name" value="5'-Nucleotidase, C-terminal domain"/>
    <property type="match status" value="1"/>
</dbReference>
<evidence type="ECO:0000313" key="3">
    <source>
        <dbReference type="EMBL" id="AGS54421.1"/>
    </source>
</evidence>
<sequence>MKDTNFLNYTLYMRCAKILTCFLALPVLTILGCTESPRQEIPAFENLTDLNFKRICVIKGSIDEQYVGLKYPKSVKMSYENIEELYDALEKGECDGGLVASDYATGEYLNAYKEIGVLQDSVFVTDEISVAIAKQNNIQESKIYNLTILHTGNHGGAMFSQNGFGGLAERATFFNQIRSKNRNVIILDAGNLNGESFASRYHNAMPDIKAYNAMEYTATVFGNRDFDNPLFQLREQMDSSQFNWLGINVRDNIGSGDYIGKPYIIKNIDGLRVGIIGVSSTGMRNMAMHAKQVQWINEIATARRTVKQLRSLPKNERANIIILLANFGDAPNIWGGISAETLADSVQGINLIVHSSLPEQLGSLKIRNNIPMVSAGANGKSVGMANIQVKKDEVIYFSWNSMPILTSIYEPDPEILKMLLDYTNKIPEDFKSTVMTTTAKFNQFNSGGENLSYRQETAFGDLISDAMTWLGKKQGKQIDFSIINGGFIRGSLPEGMVTKKDIAEALPYDNVLKIISMRGSDVAKLFEFIAGIPLGSSAFPQVSKEVKYKLTYTHDNGKATGKISDLRINDSPIDSSKIYNIVTTNFLLEGGDNYPIFKNNKGIYNISMPVRSAVTEYAKILAQPVTPSTDERIKVIEQHSFENARSKRK</sequence>
<dbReference type="EMBL" id="JQ844298">
    <property type="protein sequence ID" value="AGS54421.1"/>
    <property type="molecule type" value="Genomic_DNA"/>
</dbReference>
<dbReference type="InterPro" id="IPR029052">
    <property type="entry name" value="Metallo-depent_PP-like"/>
</dbReference>
<dbReference type="GO" id="GO:0008253">
    <property type="term" value="F:5'-nucleotidase activity"/>
    <property type="evidence" value="ECO:0007669"/>
    <property type="project" value="UniProtKB-EC"/>
</dbReference>
<proteinExistence type="inferred from homology"/>
<dbReference type="InterPro" id="IPR008334">
    <property type="entry name" value="5'-Nucleotdase_C"/>
</dbReference>
<keyword evidence="1" id="KW-0547">Nucleotide-binding</keyword>
<comment type="similarity">
    <text evidence="1">Belongs to the 5'-nucleotidase family.</text>
</comment>
<dbReference type="InterPro" id="IPR036907">
    <property type="entry name" value="5'-Nucleotdase_C_sf"/>
</dbReference>
<dbReference type="InterPro" id="IPR006179">
    <property type="entry name" value="5_nucleotidase/apyrase"/>
</dbReference>
<organism evidence="3">
    <name type="scientific">uncultured bacterium contig00188</name>
    <dbReference type="NCBI Taxonomy" id="1181603"/>
    <lineage>
        <taxon>Bacteria</taxon>
        <taxon>environmental samples</taxon>
    </lineage>
</organism>
<dbReference type="SUPFAM" id="SSF53850">
    <property type="entry name" value="Periplasmic binding protein-like II"/>
    <property type="match status" value="1"/>
</dbReference>
<dbReference type="AlphaFoldDB" id="A0A806KT40"/>
<dbReference type="PRINTS" id="PR01607">
    <property type="entry name" value="APYRASEFAMLY"/>
</dbReference>
<dbReference type="Gene3D" id="3.40.190.10">
    <property type="entry name" value="Periplasmic binding protein-like II"/>
    <property type="match status" value="2"/>
</dbReference>
<dbReference type="EC" id="3.6.1.45" evidence="3"/>
<feature type="domain" description="5'-Nucleotidase C-terminal" evidence="2">
    <location>
        <begin position="451"/>
        <end position="598"/>
    </location>
</feature>
<keyword evidence="1 3" id="KW-0378">Hydrolase</keyword>
<dbReference type="SUPFAM" id="SSF56300">
    <property type="entry name" value="Metallo-dependent phosphatases"/>
    <property type="match status" value="1"/>
</dbReference>
<dbReference type="Gene3D" id="3.60.21.10">
    <property type="match status" value="1"/>
</dbReference>
<dbReference type="EC" id="3.1.3.5" evidence="3"/>
<dbReference type="GO" id="GO:0000166">
    <property type="term" value="F:nucleotide binding"/>
    <property type="evidence" value="ECO:0007669"/>
    <property type="project" value="UniProtKB-KW"/>
</dbReference>
<dbReference type="Pfam" id="PF02872">
    <property type="entry name" value="5_nucleotid_C"/>
    <property type="match status" value="1"/>
</dbReference>
<protein>
    <submittedName>
        <fullName evidence="3">UDP-sugar hydrolase nucleotidase</fullName>
        <ecNumber evidence="3">3.1.3.5</ecNumber>
        <ecNumber evidence="3">3.6.1.45</ecNumber>
    </submittedName>
</protein>
<dbReference type="GO" id="GO:0008768">
    <property type="term" value="F:UDP-sugar diphosphatase activity"/>
    <property type="evidence" value="ECO:0007669"/>
    <property type="project" value="UniProtKB-EC"/>
</dbReference>
<dbReference type="PANTHER" id="PTHR11575:SF24">
    <property type="entry name" value="5'-NUCLEOTIDASE"/>
    <property type="match status" value="1"/>
</dbReference>
<dbReference type="PANTHER" id="PTHR11575">
    <property type="entry name" value="5'-NUCLEOTIDASE-RELATED"/>
    <property type="match status" value="1"/>
</dbReference>
<dbReference type="GO" id="GO:0009166">
    <property type="term" value="P:nucleotide catabolic process"/>
    <property type="evidence" value="ECO:0007669"/>
    <property type="project" value="InterPro"/>
</dbReference>
<dbReference type="GO" id="GO:0030288">
    <property type="term" value="C:outer membrane-bounded periplasmic space"/>
    <property type="evidence" value="ECO:0007669"/>
    <property type="project" value="TreeGrafter"/>
</dbReference>
<dbReference type="SUPFAM" id="SSF55816">
    <property type="entry name" value="5'-nucleotidase (syn. UDP-sugar hydrolase), C-terminal domain"/>
    <property type="match status" value="1"/>
</dbReference>
<accession>A0A806KT40</accession>